<accession>A0ACB7TMX3</accession>
<name>A0ACB7TMX3_HYAAI</name>
<dbReference type="EMBL" id="CM023481">
    <property type="protein sequence ID" value="KAH6948265.1"/>
    <property type="molecule type" value="Genomic_DNA"/>
</dbReference>
<organism evidence="1 2">
    <name type="scientific">Hyalomma asiaticum</name>
    <name type="common">Tick</name>
    <dbReference type="NCBI Taxonomy" id="266040"/>
    <lineage>
        <taxon>Eukaryota</taxon>
        <taxon>Metazoa</taxon>
        <taxon>Ecdysozoa</taxon>
        <taxon>Arthropoda</taxon>
        <taxon>Chelicerata</taxon>
        <taxon>Arachnida</taxon>
        <taxon>Acari</taxon>
        <taxon>Parasitiformes</taxon>
        <taxon>Ixodida</taxon>
        <taxon>Ixodoidea</taxon>
        <taxon>Ixodidae</taxon>
        <taxon>Hyalomminae</taxon>
        <taxon>Hyalomma</taxon>
    </lineage>
</organism>
<dbReference type="Proteomes" id="UP000821845">
    <property type="component" value="Chromosome 1"/>
</dbReference>
<gene>
    <name evidence="1" type="ORF">HPB50_023316</name>
</gene>
<proteinExistence type="predicted"/>
<evidence type="ECO:0000313" key="1">
    <source>
        <dbReference type="EMBL" id="KAH6948265.1"/>
    </source>
</evidence>
<comment type="caution">
    <text evidence="1">The sequence shown here is derived from an EMBL/GenBank/DDBJ whole genome shotgun (WGS) entry which is preliminary data.</text>
</comment>
<reference evidence="1" key="1">
    <citation type="submission" date="2020-05" db="EMBL/GenBank/DDBJ databases">
        <title>Large-scale comparative analyses of tick genomes elucidate their genetic diversity and vector capacities.</title>
        <authorList>
            <person name="Jia N."/>
            <person name="Wang J."/>
            <person name="Shi W."/>
            <person name="Du L."/>
            <person name="Sun Y."/>
            <person name="Zhan W."/>
            <person name="Jiang J."/>
            <person name="Wang Q."/>
            <person name="Zhang B."/>
            <person name="Ji P."/>
            <person name="Sakyi L.B."/>
            <person name="Cui X."/>
            <person name="Yuan T."/>
            <person name="Jiang B."/>
            <person name="Yang W."/>
            <person name="Lam T.T.-Y."/>
            <person name="Chang Q."/>
            <person name="Ding S."/>
            <person name="Wang X."/>
            <person name="Zhu J."/>
            <person name="Ruan X."/>
            <person name="Zhao L."/>
            <person name="Wei J."/>
            <person name="Que T."/>
            <person name="Du C."/>
            <person name="Cheng J."/>
            <person name="Dai P."/>
            <person name="Han X."/>
            <person name="Huang E."/>
            <person name="Gao Y."/>
            <person name="Liu J."/>
            <person name="Shao H."/>
            <person name="Ye R."/>
            <person name="Li L."/>
            <person name="Wei W."/>
            <person name="Wang X."/>
            <person name="Wang C."/>
            <person name="Yang T."/>
            <person name="Huo Q."/>
            <person name="Li W."/>
            <person name="Guo W."/>
            <person name="Chen H."/>
            <person name="Zhou L."/>
            <person name="Ni X."/>
            <person name="Tian J."/>
            <person name="Zhou Y."/>
            <person name="Sheng Y."/>
            <person name="Liu T."/>
            <person name="Pan Y."/>
            <person name="Xia L."/>
            <person name="Li J."/>
            <person name="Zhao F."/>
            <person name="Cao W."/>
        </authorList>
    </citation>
    <scope>NUCLEOTIDE SEQUENCE</scope>
    <source>
        <tissue evidence="1">Larvae</tissue>
    </source>
</reference>
<sequence length="774" mass="86426">MRYCCVPMCTSSARKKDPGVSFHEIPADLELRRQWIKVISRKDWEPNSTSNYSVVCSKHFVASDFKENSKIRQLKKGVVPSVFACYPSYKQPSRNKVRSDPRSRKRAPELDNDSCPKKKQKTAISFEMGDPATTDDAAETGDAPTAVAARTIESPGENTFPVDDLSSVASTVLASTTTSEEQLVFKAVARDEPLAFARRAFGTQTDTARTSASNFLHHRKCREKERALRLQILRRKQTLDIYKEELRKLKDDCNVDTFLDVATDAQQKSLKASFIMDQINNYTKKRATWNETTVRYCIVLRNLSTKAYEYIRSEGLLRLPCRNTLHKYIGTSTGEVGFSPLVRLRLQTEFESLPADQSKVCSLIVDEMHIKQKLEYNKQRDAFIGDVNMSRDLQQLVPGEHIVPGGYLALTDGWLKNIRGAALTERHVNEYLESSGMRCERQLLKGRRFKEEGYVRNVMYHEVSPQSEVGVWRSICLPSMKGGYYLVHAAVRKDTGAVAGAHCLCPAGLSGTCQHVVGLLLTAASEAAFVPTYTDVPCAWIVPPGATQKVPTLMELVQGKRELSGPEFLSWIRQAYTEQDISNIESATRLQAHSPLWMQYRKGMVTASIARACLTRTQNLKKEPRPHNLRGVINLVVHSSTFKSAAMKDGSRKEAEAKLFYMSSIEKSGHAASLTDVGLTVFKDMPIIGASPDGVISFTCECCRGKVRALEVKCPIKIENSFRDLQGKKPKLLYETQMNVVMGADLPYEFVPTAAPVILAIDTDRCGVDLATGS</sequence>
<protein>
    <submittedName>
        <fullName evidence="1">Uncharacterized protein</fullName>
    </submittedName>
</protein>
<evidence type="ECO:0000313" key="2">
    <source>
        <dbReference type="Proteomes" id="UP000821845"/>
    </source>
</evidence>
<keyword evidence="2" id="KW-1185">Reference proteome</keyword>